<keyword evidence="3" id="KW-1185">Reference proteome</keyword>
<reference evidence="2 3" key="1">
    <citation type="journal article" date="2009" name="Nat. Genet.">
        <title>The genome of the cucumber, Cucumis sativus L.</title>
        <authorList>
            <person name="Huang S."/>
            <person name="Li R."/>
            <person name="Zhang Z."/>
            <person name="Li L."/>
            <person name="Gu X."/>
            <person name="Fan W."/>
            <person name="Lucas W.J."/>
            <person name="Wang X."/>
            <person name="Xie B."/>
            <person name="Ni P."/>
            <person name="Ren Y."/>
            <person name="Zhu H."/>
            <person name="Li J."/>
            <person name="Lin K."/>
            <person name="Jin W."/>
            <person name="Fei Z."/>
            <person name="Li G."/>
            <person name="Staub J."/>
            <person name="Kilian A."/>
            <person name="van der Vossen E.A."/>
            <person name="Wu Y."/>
            <person name="Guo J."/>
            <person name="He J."/>
            <person name="Jia Z."/>
            <person name="Ren Y."/>
            <person name="Tian G."/>
            <person name="Lu Y."/>
            <person name="Ruan J."/>
            <person name="Qian W."/>
            <person name="Wang M."/>
            <person name="Huang Q."/>
            <person name="Li B."/>
            <person name="Xuan Z."/>
            <person name="Cao J."/>
            <person name="Asan"/>
            <person name="Wu Z."/>
            <person name="Zhang J."/>
            <person name="Cai Q."/>
            <person name="Bai Y."/>
            <person name="Zhao B."/>
            <person name="Han Y."/>
            <person name="Li Y."/>
            <person name="Li X."/>
            <person name="Wang S."/>
            <person name="Shi Q."/>
            <person name="Liu S."/>
            <person name="Cho W.K."/>
            <person name="Kim J.Y."/>
            <person name="Xu Y."/>
            <person name="Heller-Uszynska K."/>
            <person name="Miao H."/>
            <person name="Cheng Z."/>
            <person name="Zhang S."/>
            <person name="Wu J."/>
            <person name="Yang Y."/>
            <person name="Kang H."/>
            <person name="Li M."/>
            <person name="Liang H."/>
            <person name="Ren X."/>
            <person name="Shi Z."/>
            <person name="Wen M."/>
            <person name="Jian M."/>
            <person name="Yang H."/>
            <person name="Zhang G."/>
            <person name="Yang Z."/>
            <person name="Chen R."/>
            <person name="Liu S."/>
            <person name="Li J."/>
            <person name="Ma L."/>
            <person name="Liu H."/>
            <person name="Zhou Y."/>
            <person name="Zhao J."/>
            <person name="Fang X."/>
            <person name="Li G."/>
            <person name="Fang L."/>
            <person name="Li Y."/>
            <person name="Liu D."/>
            <person name="Zheng H."/>
            <person name="Zhang Y."/>
            <person name="Qin N."/>
            <person name="Li Z."/>
            <person name="Yang G."/>
            <person name="Yang S."/>
            <person name="Bolund L."/>
            <person name="Kristiansen K."/>
            <person name="Zheng H."/>
            <person name="Li S."/>
            <person name="Zhang X."/>
            <person name="Yang H."/>
            <person name="Wang J."/>
            <person name="Sun R."/>
            <person name="Zhang B."/>
            <person name="Jiang S."/>
            <person name="Wang J."/>
            <person name="Du Y."/>
            <person name="Li S."/>
        </authorList>
    </citation>
    <scope>NUCLEOTIDE SEQUENCE [LARGE SCALE GENOMIC DNA]</scope>
    <source>
        <strain evidence="3">cv. 9930</strain>
    </source>
</reference>
<evidence type="ECO:0000256" key="1">
    <source>
        <dbReference type="SAM" id="MobiDB-lite"/>
    </source>
</evidence>
<reference evidence="2 3" key="2">
    <citation type="journal article" date="2009" name="PLoS ONE">
        <title>An integrated genetic and cytogenetic map of the cucumber genome.</title>
        <authorList>
            <person name="Ren Y."/>
            <person name="Zhang Z."/>
            <person name="Liu J."/>
            <person name="Staub J.E."/>
            <person name="Han Y."/>
            <person name="Cheng Z."/>
            <person name="Li X."/>
            <person name="Lu J."/>
            <person name="Miao H."/>
            <person name="Kang H."/>
            <person name="Xie B."/>
            <person name="Gu X."/>
            <person name="Wang X."/>
            <person name="Du Y."/>
            <person name="Jin W."/>
            <person name="Huang S."/>
        </authorList>
    </citation>
    <scope>NUCLEOTIDE SEQUENCE [LARGE SCALE GENOMIC DNA]</scope>
    <source>
        <strain evidence="3">cv. 9930</strain>
    </source>
</reference>
<sequence length="71" mass="8170">MNGYVTEIPKAISHGIEAMRGNSRVRAMMDYLCVWAGCDFPQKESRVARMTKPWSKQVVGTRREQGGRRQR</sequence>
<name>A0A0A0M2X5_CUCSA</name>
<accession>A0A0A0M2X5</accession>
<dbReference type="Proteomes" id="UP000029981">
    <property type="component" value="Chromosome 1"/>
</dbReference>
<evidence type="ECO:0000313" key="2">
    <source>
        <dbReference type="EMBL" id="KGN66546.1"/>
    </source>
</evidence>
<feature type="compositionally biased region" description="Basic and acidic residues" evidence="1">
    <location>
        <begin position="61"/>
        <end position="71"/>
    </location>
</feature>
<dbReference type="AlphaFoldDB" id="A0A0A0M2X5"/>
<dbReference type="Gramene" id="KGN66546">
    <property type="protein sequence ID" value="KGN66546"/>
    <property type="gene ID" value="Csa_1G629030"/>
</dbReference>
<reference evidence="2 3" key="3">
    <citation type="journal article" date="2010" name="BMC Genomics">
        <title>Transcriptome sequencing and comparative analysis of cucumber flowers with different sex types.</title>
        <authorList>
            <person name="Guo S."/>
            <person name="Zheng Y."/>
            <person name="Joung J.G."/>
            <person name="Liu S."/>
            <person name="Zhang Z."/>
            <person name="Crasta O.R."/>
            <person name="Sobral B.W."/>
            <person name="Xu Y."/>
            <person name="Huang S."/>
            <person name="Fei Z."/>
        </authorList>
    </citation>
    <scope>NUCLEOTIDE SEQUENCE [LARGE SCALE GENOMIC DNA]</scope>
    <source>
        <strain evidence="3">cv. 9930</strain>
    </source>
</reference>
<dbReference type="eggNOG" id="ENOG502QSKA">
    <property type="taxonomic scope" value="Eukaryota"/>
</dbReference>
<feature type="region of interest" description="Disordered" evidence="1">
    <location>
        <begin position="51"/>
        <end position="71"/>
    </location>
</feature>
<organism evidence="2 3">
    <name type="scientific">Cucumis sativus</name>
    <name type="common">Cucumber</name>
    <dbReference type="NCBI Taxonomy" id="3659"/>
    <lineage>
        <taxon>Eukaryota</taxon>
        <taxon>Viridiplantae</taxon>
        <taxon>Streptophyta</taxon>
        <taxon>Embryophyta</taxon>
        <taxon>Tracheophyta</taxon>
        <taxon>Spermatophyta</taxon>
        <taxon>Magnoliopsida</taxon>
        <taxon>eudicotyledons</taxon>
        <taxon>Gunneridae</taxon>
        <taxon>Pentapetalae</taxon>
        <taxon>rosids</taxon>
        <taxon>fabids</taxon>
        <taxon>Cucurbitales</taxon>
        <taxon>Cucurbitaceae</taxon>
        <taxon>Benincaseae</taxon>
        <taxon>Cucumis</taxon>
    </lineage>
</organism>
<reference evidence="2 3" key="4">
    <citation type="journal article" date="2011" name="BMC Genomics">
        <title>RNA-Seq improves annotation of protein-coding genes in the cucumber genome.</title>
        <authorList>
            <person name="Li Z."/>
            <person name="Zhang Z."/>
            <person name="Yan P."/>
            <person name="Huang S."/>
            <person name="Fei Z."/>
            <person name="Lin K."/>
        </authorList>
    </citation>
    <scope>NUCLEOTIDE SEQUENCE [LARGE SCALE GENOMIC DNA]</scope>
    <source>
        <strain evidence="3">cv. 9930</strain>
    </source>
</reference>
<gene>
    <name evidence="2" type="ORF">Csa_1G629030</name>
</gene>
<proteinExistence type="predicted"/>
<protein>
    <submittedName>
        <fullName evidence="2">Uncharacterized protein</fullName>
    </submittedName>
</protein>
<dbReference type="EMBL" id="CM002922">
    <property type="protein sequence ID" value="KGN66546.1"/>
    <property type="molecule type" value="Genomic_DNA"/>
</dbReference>
<evidence type="ECO:0000313" key="3">
    <source>
        <dbReference type="Proteomes" id="UP000029981"/>
    </source>
</evidence>